<evidence type="ECO:0000313" key="2">
    <source>
        <dbReference type="EMBL" id="MBB6084885.1"/>
    </source>
</evidence>
<feature type="compositionally biased region" description="Basic and acidic residues" evidence="1">
    <location>
        <begin position="172"/>
        <end position="183"/>
    </location>
</feature>
<dbReference type="AlphaFoldDB" id="A0A7W9TQA3"/>
<organism evidence="2 3">
    <name type="scientific">Castellaniella defragrans</name>
    <name type="common">Alcaligenes defragrans</name>
    <dbReference type="NCBI Taxonomy" id="75697"/>
    <lineage>
        <taxon>Bacteria</taxon>
        <taxon>Pseudomonadati</taxon>
        <taxon>Pseudomonadota</taxon>
        <taxon>Betaproteobacteria</taxon>
        <taxon>Burkholderiales</taxon>
        <taxon>Alcaligenaceae</taxon>
        <taxon>Castellaniella</taxon>
    </lineage>
</organism>
<evidence type="ECO:0008006" key="4">
    <source>
        <dbReference type="Google" id="ProtNLM"/>
    </source>
</evidence>
<protein>
    <recommendedName>
        <fullName evidence="4">HTH iclR-type domain-containing protein</fullName>
    </recommendedName>
</protein>
<name>A0A7W9TQA3_CASDE</name>
<dbReference type="RefSeq" id="WP_184142992.1">
    <property type="nucleotide sequence ID" value="NZ_JACHIB010000018.1"/>
</dbReference>
<dbReference type="EMBL" id="JACHIB010000018">
    <property type="protein sequence ID" value="MBB6084885.1"/>
    <property type="molecule type" value="Genomic_DNA"/>
</dbReference>
<sequence>MNRHFIDHLLRAMRELDMDAESLILLGLVSHLGLVRLMAPGGAGAGADAGADAGTDAAPVRGEPQPVRLRDLTVVSRLPRETIRRKLLGLRDAGYLEQRGRGWVLIPGRIDERMRAFNYQTLRRLLATVRELEAILVQAGRRPAAFAGGLAGKAASPEGAAGPGQGIGRQETVSRGDAADRGDAISSGPPCPARTGRRTNPAPAGRPLPGGSSR</sequence>
<evidence type="ECO:0000256" key="1">
    <source>
        <dbReference type="SAM" id="MobiDB-lite"/>
    </source>
</evidence>
<evidence type="ECO:0000313" key="3">
    <source>
        <dbReference type="Proteomes" id="UP000541136"/>
    </source>
</evidence>
<proteinExistence type="predicted"/>
<feature type="region of interest" description="Disordered" evidence="1">
    <location>
        <begin position="151"/>
        <end position="214"/>
    </location>
</feature>
<accession>A0A7W9TQA3</accession>
<reference evidence="2 3" key="1">
    <citation type="submission" date="2020-08" db="EMBL/GenBank/DDBJ databases">
        <title>Genomic Encyclopedia of Type Strains, Phase IV (KMG-IV): sequencing the most valuable type-strain genomes for metagenomic binning, comparative biology and taxonomic classification.</title>
        <authorList>
            <person name="Goeker M."/>
        </authorList>
    </citation>
    <scope>NUCLEOTIDE SEQUENCE [LARGE SCALE GENOMIC DNA]</scope>
    <source>
        <strain evidence="2 3">DSM 12141</strain>
    </source>
</reference>
<gene>
    <name evidence="2" type="ORF">HNR28_002933</name>
</gene>
<comment type="caution">
    <text evidence="2">The sequence shown here is derived from an EMBL/GenBank/DDBJ whole genome shotgun (WGS) entry which is preliminary data.</text>
</comment>
<dbReference type="Proteomes" id="UP000541136">
    <property type="component" value="Unassembled WGS sequence"/>
</dbReference>